<evidence type="ECO:0000313" key="3">
    <source>
        <dbReference type="Proteomes" id="UP000265366"/>
    </source>
</evidence>
<proteinExistence type="predicted"/>
<comment type="caution">
    <text evidence="2">The sequence shown here is derived from an EMBL/GenBank/DDBJ whole genome shotgun (WGS) entry which is preliminary data.</text>
</comment>
<dbReference type="Proteomes" id="UP000265366">
    <property type="component" value="Unassembled WGS sequence"/>
</dbReference>
<organism evidence="2 3">
    <name type="scientific">Aurantiacibacter xanthus</name>
    <dbReference type="NCBI Taxonomy" id="1784712"/>
    <lineage>
        <taxon>Bacteria</taxon>
        <taxon>Pseudomonadati</taxon>
        <taxon>Pseudomonadota</taxon>
        <taxon>Alphaproteobacteria</taxon>
        <taxon>Sphingomonadales</taxon>
        <taxon>Erythrobacteraceae</taxon>
        <taxon>Aurantiacibacter</taxon>
    </lineage>
</organism>
<sequence length="109" mass="11845">MTGKVPSGRLWAGRLAIVTGILLTLAGLWALINAPEGATVLLERRAGRHQYEAGLWALFLMPFLGFSMAWYGLREKAEPGTKRPGLLIMITLMAAAAVQYSLISDAMGW</sequence>
<keyword evidence="3" id="KW-1185">Reference proteome</keyword>
<accession>A0A3A1NZF4</accession>
<feature type="transmembrane region" description="Helical" evidence="1">
    <location>
        <begin position="85"/>
        <end position="103"/>
    </location>
</feature>
<reference evidence="2 3" key="1">
    <citation type="submission" date="2018-08" db="EMBL/GenBank/DDBJ databases">
        <title>Erythrobacter zhengii sp.nov., a bacterium isolated from deep-sea sediment.</title>
        <authorList>
            <person name="Fang C."/>
            <person name="Wu Y.-H."/>
            <person name="Sun C."/>
            <person name="Wang H."/>
            <person name="Cheng H."/>
            <person name="Meng F.-X."/>
            <person name="Wang C.-S."/>
            <person name="Xu X.-W."/>
        </authorList>
    </citation>
    <scope>NUCLEOTIDE SEQUENCE [LARGE SCALE GENOMIC DNA]</scope>
    <source>
        <strain evidence="2 3">CCTCC AB 2015396</strain>
    </source>
</reference>
<keyword evidence="1" id="KW-0472">Membrane</keyword>
<dbReference type="RefSeq" id="WP_119594749.1">
    <property type="nucleotide sequence ID" value="NZ_QXFM01000141.1"/>
</dbReference>
<keyword evidence="1" id="KW-0812">Transmembrane</keyword>
<evidence type="ECO:0000256" key="1">
    <source>
        <dbReference type="SAM" id="Phobius"/>
    </source>
</evidence>
<gene>
    <name evidence="2" type="ORF">D2V17_19145</name>
</gene>
<name>A0A3A1NZF4_9SPHN</name>
<dbReference type="EMBL" id="QXFM01000141">
    <property type="protein sequence ID" value="RIV80633.1"/>
    <property type="molecule type" value="Genomic_DNA"/>
</dbReference>
<protein>
    <submittedName>
        <fullName evidence="2">Uncharacterized protein</fullName>
    </submittedName>
</protein>
<feature type="transmembrane region" description="Helical" evidence="1">
    <location>
        <begin position="53"/>
        <end position="73"/>
    </location>
</feature>
<feature type="transmembrane region" description="Helical" evidence="1">
    <location>
        <begin position="12"/>
        <end position="33"/>
    </location>
</feature>
<keyword evidence="1" id="KW-1133">Transmembrane helix</keyword>
<evidence type="ECO:0000313" key="2">
    <source>
        <dbReference type="EMBL" id="RIV80633.1"/>
    </source>
</evidence>
<dbReference type="AlphaFoldDB" id="A0A3A1NZF4"/>